<dbReference type="Gene3D" id="3.60.15.10">
    <property type="entry name" value="Ribonuclease Z/Hydroxyacylglutathione hydrolase-like"/>
    <property type="match status" value="1"/>
</dbReference>
<evidence type="ECO:0000313" key="6">
    <source>
        <dbReference type="EMBL" id="QDL93365.1"/>
    </source>
</evidence>
<evidence type="ECO:0000259" key="5">
    <source>
        <dbReference type="SMART" id="SM00849"/>
    </source>
</evidence>
<dbReference type="KEGG" id="ppru:FDP22_17190"/>
<keyword evidence="2" id="KW-0479">Metal-binding</keyword>
<dbReference type="GO" id="GO:0016787">
    <property type="term" value="F:hydrolase activity"/>
    <property type="evidence" value="ECO:0007669"/>
    <property type="project" value="UniProtKB-KW"/>
</dbReference>
<keyword evidence="3 6" id="KW-0378">Hydrolase</keyword>
<dbReference type="OrthoDB" id="9773738at2"/>
<comment type="similarity">
    <text evidence="1">Belongs to the metallo-beta-lactamase superfamily.</text>
</comment>
<dbReference type="PANTHER" id="PTHR42978">
    <property type="entry name" value="QUORUM-QUENCHING LACTONASE YTNP-RELATED-RELATED"/>
    <property type="match status" value="1"/>
</dbReference>
<evidence type="ECO:0000256" key="4">
    <source>
        <dbReference type="ARBA" id="ARBA00022833"/>
    </source>
</evidence>
<organism evidence="6 7">
    <name type="scientific">Paroceanicella profunda</name>
    <dbReference type="NCBI Taxonomy" id="2579971"/>
    <lineage>
        <taxon>Bacteria</taxon>
        <taxon>Pseudomonadati</taxon>
        <taxon>Pseudomonadota</taxon>
        <taxon>Alphaproteobacteria</taxon>
        <taxon>Rhodobacterales</taxon>
        <taxon>Paracoccaceae</taxon>
        <taxon>Paroceanicella</taxon>
    </lineage>
</organism>
<evidence type="ECO:0000313" key="7">
    <source>
        <dbReference type="Proteomes" id="UP000305888"/>
    </source>
</evidence>
<dbReference type="InterPro" id="IPR036866">
    <property type="entry name" value="RibonucZ/Hydroxyglut_hydro"/>
</dbReference>
<keyword evidence="4" id="KW-0862">Zinc</keyword>
<reference evidence="6 7" key="1">
    <citation type="submission" date="2019-06" db="EMBL/GenBank/DDBJ databases">
        <title>Genome sequence of Rhodobacteraceae bacterium D4M1.</title>
        <authorList>
            <person name="Cao J."/>
        </authorList>
    </citation>
    <scope>NUCLEOTIDE SEQUENCE [LARGE SCALE GENOMIC DNA]</scope>
    <source>
        <strain evidence="6 7">D4M1</strain>
    </source>
</reference>
<dbReference type="Pfam" id="PF00753">
    <property type="entry name" value="Lactamase_B"/>
    <property type="match status" value="1"/>
</dbReference>
<evidence type="ECO:0000256" key="2">
    <source>
        <dbReference type="ARBA" id="ARBA00022723"/>
    </source>
</evidence>
<evidence type="ECO:0000256" key="1">
    <source>
        <dbReference type="ARBA" id="ARBA00007749"/>
    </source>
</evidence>
<dbReference type="AlphaFoldDB" id="A0A5B8FY03"/>
<feature type="domain" description="Metallo-beta-lactamase" evidence="5">
    <location>
        <begin position="52"/>
        <end position="254"/>
    </location>
</feature>
<dbReference type="Proteomes" id="UP000305888">
    <property type="component" value="Chromosome"/>
</dbReference>
<evidence type="ECO:0000256" key="3">
    <source>
        <dbReference type="ARBA" id="ARBA00022801"/>
    </source>
</evidence>
<dbReference type="SUPFAM" id="SSF56281">
    <property type="entry name" value="Metallo-hydrolase/oxidoreductase"/>
    <property type="match status" value="1"/>
</dbReference>
<dbReference type="RefSeq" id="WP_138575996.1">
    <property type="nucleotide sequence ID" value="NZ_CP040818.1"/>
</dbReference>
<dbReference type="SMART" id="SM00849">
    <property type="entry name" value="Lactamase_B"/>
    <property type="match status" value="1"/>
</dbReference>
<dbReference type="EMBL" id="CP040818">
    <property type="protein sequence ID" value="QDL93365.1"/>
    <property type="molecule type" value="Genomic_DNA"/>
</dbReference>
<dbReference type="CDD" id="cd07720">
    <property type="entry name" value="OPHC2-like_MBL-fold"/>
    <property type="match status" value="1"/>
</dbReference>
<name>A0A5B8FY03_9RHOB</name>
<dbReference type="InterPro" id="IPR001279">
    <property type="entry name" value="Metallo-B-lactamas"/>
</dbReference>
<accession>A0A5B8FY03</accession>
<dbReference type="InterPro" id="IPR051013">
    <property type="entry name" value="MBL_superfamily_lactonases"/>
</dbReference>
<dbReference type="PANTHER" id="PTHR42978:SF6">
    <property type="entry name" value="QUORUM-QUENCHING LACTONASE YTNP-RELATED"/>
    <property type="match status" value="1"/>
</dbReference>
<gene>
    <name evidence="6" type="ORF">FDP22_17190</name>
</gene>
<sequence>MADTTAQAGDFTVTSLFDGTFEAPAKVLVHPQGEAARAAAIAALGTPSFRIPVHCFLVRGGGETMLIDTGAGTGWGGGYGLLRPALQALGLTPGSIDRVLLTHFHGDHALGLLEQGAAYFPNARVTAPEADLTFFTSPEHRAATPETRRGGFDVAARVLAAYPGRVEGAAPGPVLPGVELVALPGHTPGHSGYRLGTGAQALLVWGDLAHLPGLQLADPQVGLEYDSDAAQAVETRRQTLAALASSGERVTGGHVTGFQRVRRSGTGYALDPVG</sequence>
<protein>
    <submittedName>
        <fullName evidence="6">MBL fold metallo-hydrolase</fullName>
    </submittedName>
</protein>
<dbReference type="GO" id="GO:0046872">
    <property type="term" value="F:metal ion binding"/>
    <property type="evidence" value="ECO:0007669"/>
    <property type="project" value="UniProtKB-KW"/>
</dbReference>
<proteinExistence type="inferred from homology"/>
<keyword evidence="7" id="KW-1185">Reference proteome</keyword>